<evidence type="ECO:0000256" key="1">
    <source>
        <dbReference type="SAM" id="MobiDB-lite"/>
    </source>
</evidence>
<reference evidence="2 3" key="1">
    <citation type="submission" date="2018-11" db="EMBL/GenBank/DDBJ databases">
        <authorList>
            <consortium name="Pathogen Informatics"/>
        </authorList>
    </citation>
    <scope>NUCLEOTIDE SEQUENCE [LARGE SCALE GENOMIC DNA]</scope>
</reference>
<feature type="compositionally biased region" description="Acidic residues" evidence="1">
    <location>
        <begin position="36"/>
        <end position="61"/>
    </location>
</feature>
<proteinExistence type="predicted"/>
<dbReference type="InterPro" id="IPR027417">
    <property type="entry name" value="P-loop_NTPase"/>
</dbReference>
<dbReference type="AlphaFoldDB" id="A0A3P7LSR6"/>
<dbReference type="Gene3D" id="1.20.120.850">
    <property type="entry name" value="SWI2/SNF2 ATPases, N-terminal domain"/>
    <property type="match status" value="1"/>
</dbReference>
<dbReference type="EMBL" id="UYRU01046730">
    <property type="protein sequence ID" value="VDN09281.1"/>
    <property type="molecule type" value="Genomic_DNA"/>
</dbReference>
<dbReference type="Proteomes" id="UP000281553">
    <property type="component" value="Unassembled WGS sequence"/>
</dbReference>
<keyword evidence="3" id="KW-1185">Reference proteome</keyword>
<dbReference type="OrthoDB" id="413460at2759"/>
<protein>
    <submittedName>
        <fullName evidence="2">Uncharacterized protein</fullName>
    </submittedName>
</protein>
<organism evidence="2 3">
    <name type="scientific">Dibothriocephalus latus</name>
    <name type="common">Fish tapeworm</name>
    <name type="synonym">Diphyllobothrium latum</name>
    <dbReference type="NCBI Taxonomy" id="60516"/>
    <lineage>
        <taxon>Eukaryota</taxon>
        <taxon>Metazoa</taxon>
        <taxon>Spiralia</taxon>
        <taxon>Lophotrochozoa</taxon>
        <taxon>Platyhelminthes</taxon>
        <taxon>Cestoda</taxon>
        <taxon>Eucestoda</taxon>
        <taxon>Diphyllobothriidea</taxon>
        <taxon>Diphyllobothriidae</taxon>
        <taxon>Dibothriocephalus</taxon>
    </lineage>
</organism>
<evidence type="ECO:0000313" key="2">
    <source>
        <dbReference type="EMBL" id="VDN09281.1"/>
    </source>
</evidence>
<sequence length="192" mass="21107">MQQQLEQVLLKWARQQLDLGPTEGACLLDPDHGDGNDDADEDDHSSLEEEEEEEEEEPDSDDTPHSLCVGVKDANVARSNAGAAVLSCILAFRQLYNHPSLLHSFLRKHFCQKSAGARKSIRSDLLEELLDKWKSSPSSLNPLSCSELSLTSGKLIVLQHLLRNLLSLSTGSGGKPHRIVLVSNFIQASVVQ</sequence>
<feature type="region of interest" description="Disordered" evidence="1">
    <location>
        <begin position="23"/>
        <end position="67"/>
    </location>
</feature>
<dbReference type="Gene3D" id="3.40.50.300">
    <property type="entry name" value="P-loop containing nucleotide triphosphate hydrolases"/>
    <property type="match status" value="1"/>
</dbReference>
<evidence type="ECO:0000313" key="3">
    <source>
        <dbReference type="Proteomes" id="UP000281553"/>
    </source>
</evidence>
<name>A0A3P7LSR6_DIBLA</name>
<gene>
    <name evidence="2" type="ORF">DILT_LOCUS5112</name>
</gene>
<accession>A0A3P7LSR6</accession>